<evidence type="ECO:0000256" key="1">
    <source>
        <dbReference type="SAM" id="Phobius"/>
    </source>
</evidence>
<feature type="transmembrane region" description="Helical" evidence="1">
    <location>
        <begin position="49"/>
        <end position="70"/>
    </location>
</feature>
<evidence type="ECO:0000313" key="2">
    <source>
        <dbReference type="EMBL" id="MDT8758975.1"/>
    </source>
</evidence>
<keyword evidence="1" id="KW-0812">Transmembrane</keyword>
<accession>A0ABU3N6L7</accession>
<reference evidence="2" key="1">
    <citation type="submission" date="2022-04" db="EMBL/GenBank/DDBJ databases">
        <title>Tomato heritable bacteria conferring resistance against bacterial wilt.</title>
        <authorList>
            <person name="Yin J."/>
        </authorList>
    </citation>
    <scope>NUCLEOTIDE SEQUENCE</scope>
    <source>
        <strain evidence="2">Cra20</strain>
    </source>
</reference>
<sequence>MMTKVEFVGLALSGVSGWVLLNAHMTDTIARTWPLAPLRRTENKHEFRIALGVMWAALVLGLGLLLAAALKRLGL</sequence>
<keyword evidence="1" id="KW-1133">Transmembrane helix</keyword>
<keyword evidence="1" id="KW-0472">Membrane</keyword>
<protein>
    <submittedName>
        <fullName evidence="2">Uncharacterized protein</fullName>
    </submittedName>
</protein>
<name>A0ABU3N6L7_9SPHN</name>
<dbReference type="EMBL" id="JALMLT010000002">
    <property type="protein sequence ID" value="MDT8758975.1"/>
    <property type="molecule type" value="Genomic_DNA"/>
</dbReference>
<proteinExistence type="predicted"/>
<comment type="caution">
    <text evidence="2">The sequence shown here is derived from an EMBL/GenBank/DDBJ whole genome shotgun (WGS) entry which is preliminary data.</text>
</comment>
<organism evidence="2">
    <name type="scientific">Sphingomonas psychrotolerans</name>
    <dbReference type="NCBI Taxonomy" id="1327635"/>
    <lineage>
        <taxon>Bacteria</taxon>
        <taxon>Pseudomonadati</taxon>
        <taxon>Pseudomonadota</taxon>
        <taxon>Alphaproteobacteria</taxon>
        <taxon>Sphingomonadales</taxon>
        <taxon>Sphingomonadaceae</taxon>
        <taxon>Sphingomonas</taxon>
    </lineage>
</organism>
<gene>
    <name evidence="2" type="ORF">MZO42_09725</name>
</gene>